<dbReference type="VEuPathDB" id="VectorBase:HLOH_049359"/>
<feature type="region of interest" description="Disordered" evidence="1">
    <location>
        <begin position="127"/>
        <end position="158"/>
    </location>
</feature>
<reference evidence="2 3" key="1">
    <citation type="journal article" date="2020" name="Cell">
        <title>Large-Scale Comparative Analyses of Tick Genomes Elucidate Their Genetic Diversity and Vector Capacities.</title>
        <authorList>
            <consortium name="Tick Genome and Microbiome Consortium (TIGMIC)"/>
            <person name="Jia N."/>
            <person name="Wang J."/>
            <person name="Shi W."/>
            <person name="Du L."/>
            <person name="Sun Y."/>
            <person name="Zhan W."/>
            <person name="Jiang J.F."/>
            <person name="Wang Q."/>
            <person name="Zhang B."/>
            <person name="Ji P."/>
            <person name="Bell-Sakyi L."/>
            <person name="Cui X.M."/>
            <person name="Yuan T.T."/>
            <person name="Jiang B.G."/>
            <person name="Yang W.F."/>
            <person name="Lam T.T."/>
            <person name="Chang Q.C."/>
            <person name="Ding S.J."/>
            <person name="Wang X.J."/>
            <person name="Zhu J.G."/>
            <person name="Ruan X.D."/>
            <person name="Zhao L."/>
            <person name="Wei J.T."/>
            <person name="Ye R.Z."/>
            <person name="Que T.C."/>
            <person name="Du C.H."/>
            <person name="Zhou Y.H."/>
            <person name="Cheng J.X."/>
            <person name="Dai P.F."/>
            <person name="Guo W.B."/>
            <person name="Han X.H."/>
            <person name="Huang E.J."/>
            <person name="Li L.F."/>
            <person name="Wei W."/>
            <person name="Gao Y.C."/>
            <person name="Liu J.Z."/>
            <person name="Shao H.Z."/>
            <person name="Wang X."/>
            <person name="Wang C.C."/>
            <person name="Yang T.C."/>
            <person name="Huo Q.B."/>
            <person name="Li W."/>
            <person name="Chen H.Y."/>
            <person name="Chen S.E."/>
            <person name="Zhou L.G."/>
            <person name="Ni X.B."/>
            <person name="Tian J.H."/>
            <person name="Sheng Y."/>
            <person name="Liu T."/>
            <person name="Pan Y.S."/>
            <person name="Xia L.Y."/>
            <person name="Li J."/>
            <person name="Zhao F."/>
            <person name="Cao W.C."/>
        </authorList>
    </citation>
    <scope>NUCLEOTIDE SEQUENCE [LARGE SCALE GENOMIC DNA]</scope>
    <source>
        <strain evidence="2">HaeL-2018</strain>
    </source>
</reference>
<sequence>MANARLKKMCKRRRLRYVDLGINGFEGHFSGDGVSYGGEAISKVIQKLKEPISRFLGADCATLSREDSGWTGNVVVNPENQPRISQAVSPMRGQAAAPHRGARGRTGGALQSKPNAFEWRGKQVNLERKEQAQRPGPCPKGWGAKTTKQELEAGSRSSVVRGLETWIQEVISEQLSRSWPTLSSPTGVGSRDNVPTSTTTNGARGMREEGEARSQQEAQEEALRRRGKQIRCEPAIEGVAATSAKTVQYARAKLTRRRCRRGKRARAHKDGRCNTFAVGLLNMQGGRTKMKWDEIFHHCKKDKIDIFGVTETHLRETELPPLERGFEWEGLNRKTEIGGVVEGGDMEGGPVVAQSTRTRKLRSIYGLPAPCLEGGQPAISPSALRKLANQREEAKWRSDLLAEARLGSLRTRVWRKRTGGTLPTECVACGVAEESEEHILLHCTAIKPAPSAATLEEALGFRRHAPHRHQTGPCHEPESSGATSRRGEDERCSGSTAYTRGHAVQASKRRLEDWCECPWQDSADSENPEEDFRDLHSPPSFLRDSDSLSPDSADLESPEEDSESDESPEEDPNDNDSPVEEDSLAPKSGKPAELASPAVLKRLKGRFTGATLDCQLPCTAAKGKTCQIFHHLSTWNEFLCQSSLLLRETTGTAGNLALLFCYRHSLTAYSSEQQRHQIYTLVYWLLKIHRCIVCVELFVPALDPYGHFLFNALQGNSHLRSLKLSFNGRNSRQDFALNIPSLSHLEELECAGEPPATLAAMLSRLLRASTSLTSLRIFRMAFKGPSVEDLFRALGENCSLEELALPDSAIINATPTTRAVFTEFLKNSTSLKSLSFEADKSVPLPGLDS</sequence>
<feature type="compositionally biased region" description="Acidic residues" evidence="1">
    <location>
        <begin position="553"/>
        <end position="583"/>
    </location>
</feature>
<dbReference type="InterPro" id="IPR032675">
    <property type="entry name" value="LRR_dom_sf"/>
</dbReference>
<accession>A0A9J6FRG2</accession>
<keyword evidence="3" id="KW-1185">Reference proteome</keyword>
<comment type="caution">
    <text evidence="2">The sequence shown here is derived from an EMBL/GenBank/DDBJ whole genome shotgun (WGS) entry which is preliminary data.</text>
</comment>
<evidence type="ECO:0000313" key="3">
    <source>
        <dbReference type="Proteomes" id="UP000821853"/>
    </source>
</evidence>
<proteinExistence type="predicted"/>
<feature type="compositionally biased region" description="Basic and acidic residues" evidence="1">
    <location>
        <begin position="205"/>
        <end position="214"/>
    </location>
</feature>
<dbReference type="Gene3D" id="3.80.10.10">
    <property type="entry name" value="Ribonuclease Inhibitor"/>
    <property type="match status" value="1"/>
</dbReference>
<dbReference type="SUPFAM" id="SSF52047">
    <property type="entry name" value="RNI-like"/>
    <property type="match status" value="1"/>
</dbReference>
<dbReference type="EMBL" id="JABSTR010000003">
    <property type="protein sequence ID" value="KAH9365709.1"/>
    <property type="molecule type" value="Genomic_DNA"/>
</dbReference>
<organism evidence="2 3">
    <name type="scientific">Haemaphysalis longicornis</name>
    <name type="common">Bush tick</name>
    <dbReference type="NCBI Taxonomy" id="44386"/>
    <lineage>
        <taxon>Eukaryota</taxon>
        <taxon>Metazoa</taxon>
        <taxon>Ecdysozoa</taxon>
        <taxon>Arthropoda</taxon>
        <taxon>Chelicerata</taxon>
        <taxon>Arachnida</taxon>
        <taxon>Acari</taxon>
        <taxon>Parasitiformes</taxon>
        <taxon>Ixodida</taxon>
        <taxon>Ixodoidea</taxon>
        <taxon>Ixodidae</taxon>
        <taxon>Haemaphysalinae</taxon>
        <taxon>Haemaphysalis</taxon>
    </lineage>
</organism>
<feature type="region of interest" description="Disordered" evidence="1">
    <location>
        <begin position="466"/>
        <end position="495"/>
    </location>
</feature>
<feature type="region of interest" description="Disordered" evidence="1">
    <location>
        <begin position="521"/>
        <end position="591"/>
    </location>
</feature>
<feature type="region of interest" description="Disordered" evidence="1">
    <location>
        <begin position="93"/>
        <end position="112"/>
    </location>
</feature>
<feature type="compositionally biased region" description="Polar residues" evidence="1">
    <location>
        <begin position="178"/>
        <end position="202"/>
    </location>
</feature>
<gene>
    <name evidence="2" type="ORF">HPB48_004448</name>
</gene>
<evidence type="ECO:0000256" key="1">
    <source>
        <dbReference type="SAM" id="MobiDB-lite"/>
    </source>
</evidence>
<feature type="compositionally biased region" description="Low complexity" evidence="1">
    <location>
        <begin position="537"/>
        <end position="552"/>
    </location>
</feature>
<feature type="region of interest" description="Disordered" evidence="1">
    <location>
        <begin position="178"/>
        <end position="227"/>
    </location>
</feature>
<protein>
    <submittedName>
        <fullName evidence="2">Uncharacterized protein</fullName>
    </submittedName>
</protein>
<evidence type="ECO:0000313" key="2">
    <source>
        <dbReference type="EMBL" id="KAH9365709.1"/>
    </source>
</evidence>
<name>A0A9J6FRG2_HAELO</name>
<dbReference type="Proteomes" id="UP000821853">
    <property type="component" value="Unassembled WGS sequence"/>
</dbReference>
<dbReference type="AlphaFoldDB" id="A0A9J6FRG2"/>
<feature type="compositionally biased region" description="Acidic residues" evidence="1">
    <location>
        <begin position="523"/>
        <end position="532"/>
    </location>
</feature>